<dbReference type="InterPro" id="IPR043132">
    <property type="entry name" value="BCAT-like_C"/>
</dbReference>
<keyword evidence="3" id="KW-1185">Reference proteome</keyword>
<reference evidence="2" key="1">
    <citation type="submission" date="2022-11" db="EMBL/GenBank/DDBJ databases">
        <title>Description of Microcella daejonensis nov. sp, isolated from riverside soil.</title>
        <authorList>
            <person name="Molina K.M."/>
            <person name="Kim S.B."/>
        </authorList>
    </citation>
    <scope>NUCLEOTIDE SEQUENCE</scope>
    <source>
        <strain evidence="2">MMS21-STM12</strain>
    </source>
</reference>
<keyword evidence="2" id="KW-0808">Transferase</keyword>
<accession>A0A9E8SAV7</accession>
<dbReference type="InterPro" id="IPR036038">
    <property type="entry name" value="Aminotransferase-like"/>
</dbReference>
<gene>
    <name evidence="2" type="ORF">OVN18_10640</name>
</gene>
<dbReference type="GO" id="GO:0008483">
    <property type="term" value="F:transaminase activity"/>
    <property type="evidence" value="ECO:0007669"/>
    <property type="project" value="UniProtKB-KW"/>
</dbReference>
<dbReference type="RefSeq" id="WP_267780753.1">
    <property type="nucleotide sequence ID" value="NZ_CP113089.1"/>
</dbReference>
<evidence type="ECO:0000256" key="1">
    <source>
        <dbReference type="ARBA" id="ARBA00009320"/>
    </source>
</evidence>
<comment type="similarity">
    <text evidence="1">Belongs to the class-IV pyridoxal-phosphate-dependent aminotransferase family.</text>
</comment>
<organism evidence="2 3">
    <name type="scientific">Microcella daejeonensis</name>
    <dbReference type="NCBI Taxonomy" id="2994971"/>
    <lineage>
        <taxon>Bacteria</taxon>
        <taxon>Bacillati</taxon>
        <taxon>Actinomycetota</taxon>
        <taxon>Actinomycetes</taxon>
        <taxon>Micrococcales</taxon>
        <taxon>Microbacteriaceae</taxon>
        <taxon>Microcella</taxon>
    </lineage>
</organism>
<dbReference type="PANTHER" id="PTHR42743">
    <property type="entry name" value="AMINO-ACID AMINOTRANSFERASE"/>
    <property type="match status" value="1"/>
</dbReference>
<keyword evidence="2" id="KW-0032">Aminotransferase</keyword>
<dbReference type="EMBL" id="CP113089">
    <property type="protein sequence ID" value="WAB81007.1"/>
    <property type="molecule type" value="Genomic_DNA"/>
</dbReference>
<dbReference type="GO" id="GO:0046394">
    <property type="term" value="P:carboxylic acid biosynthetic process"/>
    <property type="evidence" value="ECO:0007669"/>
    <property type="project" value="UniProtKB-ARBA"/>
</dbReference>
<name>A0A9E8SAV7_9MICO</name>
<dbReference type="Gene3D" id="3.30.470.10">
    <property type="match status" value="1"/>
</dbReference>
<proteinExistence type="inferred from homology"/>
<sequence length="291" mass="30647">MSTPQHLILVSHDQEGHATGLLPAEADAPQLSVLDASVTRGDGVFETISVGSGHPQALDAHLDRFARSARMLDLPEPDAGLWGDAVHAIAEALAGHEEAWVKTVISRGIEGGSTPTGWAYGSVSPDFRRERTEGVAVALLDRGLRSDVAETAPWLLAGAKTLSYAVNKAAVREAQRRGADDALFVSSDGLLLEGPTSTLIVLHDRALVTPPAALGILPGTTQHDLFSAARDWGLDARVDVLRPDDLRTAESAWLVSSLRLAAPIRAVDGAATPVDAGLTAAMNGFLRSRRS</sequence>
<evidence type="ECO:0000313" key="2">
    <source>
        <dbReference type="EMBL" id="WAB81007.1"/>
    </source>
</evidence>
<dbReference type="InterPro" id="IPR001544">
    <property type="entry name" value="Aminotrans_IV"/>
</dbReference>
<dbReference type="Gene3D" id="3.20.10.10">
    <property type="entry name" value="D-amino Acid Aminotransferase, subunit A, domain 2"/>
    <property type="match status" value="1"/>
</dbReference>
<dbReference type="GO" id="GO:0005829">
    <property type="term" value="C:cytosol"/>
    <property type="evidence" value="ECO:0007669"/>
    <property type="project" value="TreeGrafter"/>
</dbReference>
<dbReference type="AlphaFoldDB" id="A0A9E8SAV7"/>
<dbReference type="Proteomes" id="UP001164706">
    <property type="component" value="Chromosome"/>
</dbReference>
<dbReference type="InterPro" id="IPR050571">
    <property type="entry name" value="Class-IV_PLP-Dep_Aminotrnsfr"/>
</dbReference>
<dbReference type="SUPFAM" id="SSF56752">
    <property type="entry name" value="D-aminoacid aminotransferase-like PLP-dependent enzymes"/>
    <property type="match status" value="1"/>
</dbReference>
<dbReference type="PANTHER" id="PTHR42743:SF11">
    <property type="entry name" value="AMINODEOXYCHORISMATE LYASE"/>
    <property type="match status" value="1"/>
</dbReference>
<protein>
    <submittedName>
        <fullName evidence="2">Aminotransferase class IV</fullName>
    </submittedName>
</protein>
<dbReference type="KEGG" id="mdb:OVN18_10640"/>
<dbReference type="InterPro" id="IPR043131">
    <property type="entry name" value="BCAT-like_N"/>
</dbReference>
<evidence type="ECO:0000313" key="3">
    <source>
        <dbReference type="Proteomes" id="UP001164706"/>
    </source>
</evidence>
<dbReference type="Pfam" id="PF01063">
    <property type="entry name" value="Aminotran_4"/>
    <property type="match status" value="1"/>
</dbReference>